<accession>A0ABN9UQ24</accession>
<comment type="caution">
    <text evidence="2">The sequence shown here is derived from an EMBL/GenBank/DDBJ whole genome shotgun (WGS) entry which is preliminary data.</text>
</comment>
<dbReference type="EMBL" id="CAUYUJ010016048">
    <property type="protein sequence ID" value="CAK0861171.1"/>
    <property type="molecule type" value="Genomic_DNA"/>
</dbReference>
<feature type="region of interest" description="Disordered" evidence="1">
    <location>
        <begin position="55"/>
        <end position="102"/>
    </location>
</feature>
<evidence type="ECO:0000313" key="3">
    <source>
        <dbReference type="Proteomes" id="UP001189429"/>
    </source>
</evidence>
<feature type="compositionally biased region" description="Gly residues" evidence="1">
    <location>
        <begin position="57"/>
        <end position="74"/>
    </location>
</feature>
<evidence type="ECO:0000256" key="1">
    <source>
        <dbReference type="SAM" id="MobiDB-lite"/>
    </source>
</evidence>
<protein>
    <submittedName>
        <fullName evidence="2">Uncharacterized protein</fullName>
    </submittedName>
</protein>
<feature type="compositionally biased region" description="Polar residues" evidence="1">
    <location>
        <begin position="24"/>
        <end position="40"/>
    </location>
</feature>
<gene>
    <name evidence="2" type="ORF">PCOR1329_LOCUS49932</name>
</gene>
<feature type="region of interest" description="Disordered" evidence="1">
    <location>
        <begin position="1"/>
        <end position="40"/>
    </location>
</feature>
<proteinExistence type="predicted"/>
<dbReference type="Proteomes" id="UP001189429">
    <property type="component" value="Unassembled WGS sequence"/>
</dbReference>
<name>A0ABN9UQ24_9DINO</name>
<reference evidence="2" key="1">
    <citation type="submission" date="2023-10" db="EMBL/GenBank/DDBJ databases">
        <authorList>
            <person name="Chen Y."/>
            <person name="Shah S."/>
            <person name="Dougan E. K."/>
            <person name="Thang M."/>
            <person name="Chan C."/>
        </authorList>
    </citation>
    <scope>NUCLEOTIDE SEQUENCE [LARGE SCALE GENOMIC DNA]</scope>
</reference>
<sequence>MNSSHPETIAVRGPGCPADRAEKNSSSLCHRLNGRQSTVNTTWTSSAVPVCSRGRVWSGGSGRRASAEGGGEEGAGVARRRGGGFPDDGQDAEPGSLTGRFR</sequence>
<keyword evidence="3" id="KW-1185">Reference proteome</keyword>
<evidence type="ECO:0000313" key="2">
    <source>
        <dbReference type="EMBL" id="CAK0861171.1"/>
    </source>
</evidence>
<organism evidence="2 3">
    <name type="scientific">Prorocentrum cordatum</name>
    <dbReference type="NCBI Taxonomy" id="2364126"/>
    <lineage>
        <taxon>Eukaryota</taxon>
        <taxon>Sar</taxon>
        <taxon>Alveolata</taxon>
        <taxon>Dinophyceae</taxon>
        <taxon>Prorocentrales</taxon>
        <taxon>Prorocentraceae</taxon>
        <taxon>Prorocentrum</taxon>
    </lineage>
</organism>